<dbReference type="Proteomes" id="UP000735302">
    <property type="component" value="Unassembled WGS sequence"/>
</dbReference>
<proteinExistence type="predicted"/>
<comment type="caution">
    <text evidence="1">The sequence shown here is derived from an EMBL/GenBank/DDBJ whole genome shotgun (WGS) entry which is preliminary data.</text>
</comment>
<keyword evidence="2" id="KW-1185">Reference proteome</keyword>
<gene>
    <name evidence="1" type="ORF">PoB_006759700</name>
</gene>
<protein>
    <submittedName>
        <fullName evidence="1">Uncharacterized protein</fullName>
    </submittedName>
</protein>
<evidence type="ECO:0000313" key="1">
    <source>
        <dbReference type="EMBL" id="GFO41092.1"/>
    </source>
</evidence>
<reference evidence="1 2" key="1">
    <citation type="journal article" date="2021" name="Elife">
        <title>Chloroplast acquisition without the gene transfer in kleptoplastic sea slugs, Plakobranchus ocellatus.</title>
        <authorList>
            <person name="Maeda T."/>
            <person name="Takahashi S."/>
            <person name="Yoshida T."/>
            <person name="Shimamura S."/>
            <person name="Takaki Y."/>
            <person name="Nagai Y."/>
            <person name="Toyoda A."/>
            <person name="Suzuki Y."/>
            <person name="Arimoto A."/>
            <person name="Ishii H."/>
            <person name="Satoh N."/>
            <person name="Nishiyama T."/>
            <person name="Hasebe M."/>
            <person name="Maruyama T."/>
            <person name="Minagawa J."/>
            <person name="Obokata J."/>
            <person name="Shigenobu S."/>
        </authorList>
    </citation>
    <scope>NUCLEOTIDE SEQUENCE [LARGE SCALE GENOMIC DNA]</scope>
</reference>
<name>A0AAV4DAN6_9GAST</name>
<organism evidence="1 2">
    <name type="scientific">Plakobranchus ocellatus</name>
    <dbReference type="NCBI Taxonomy" id="259542"/>
    <lineage>
        <taxon>Eukaryota</taxon>
        <taxon>Metazoa</taxon>
        <taxon>Spiralia</taxon>
        <taxon>Lophotrochozoa</taxon>
        <taxon>Mollusca</taxon>
        <taxon>Gastropoda</taxon>
        <taxon>Heterobranchia</taxon>
        <taxon>Euthyneura</taxon>
        <taxon>Panpulmonata</taxon>
        <taxon>Sacoglossa</taxon>
        <taxon>Placobranchoidea</taxon>
        <taxon>Plakobranchidae</taxon>
        <taxon>Plakobranchus</taxon>
    </lineage>
</organism>
<dbReference type="EMBL" id="BLXT01007666">
    <property type="protein sequence ID" value="GFO41092.1"/>
    <property type="molecule type" value="Genomic_DNA"/>
</dbReference>
<sequence length="125" mass="14373">MLHEPDKGSVTFLSEESYSIITVQSLRQQQMNNRYKTKAPTQTIAFQKKKLSFLISGIPGIFTNVASPYYMSNHANTLTSYPEMKTLQQSKLPTVHKYRSEYQLTIGYINILQNACLERFDNSQV</sequence>
<accession>A0AAV4DAN6</accession>
<dbReference type="AlphaFoldDB" id="A0AAV4DAN6"/>
<evidence type="ECO:0000313" key="2">
    <source>
        <dbReference type="Proteomes" id="UP000735302"/>
    </source>
</evidence>